<evidence type="ECO:0000313" key="3">
    <source>
        <dbReference type="Proteomes" id="UP000187609"/>
    </source>
</evidence>
<organism evidence="2 3">
    <name type="scientific">Nicotiana attenuata</name>
    <name type="common">Coyote tobacco</name>
    <dbReference type="NCBI Taxonomy" id="49451"/>
    <lineage>
        <taxon>Eukaryota</taxon>
        <taxon>Viridiplantae</taxon>
        <taxon>Streptophyta</taxon>
        <taxon>Embryophyta</taxon>
        <taxon>Tracheophyta</taxon>
        <taxon>Spermatophyta</taxon>
        <taxon>Magnoliopsida</taxon>
        <taxon>eudicotyledons</taxon>
        <taxon>Gunneridae</taxon>
        <taxon>Pentapetalae</taxon>
        <taxon>asterids</taxon>
        <taxon>lamiids</taxon>
        <taxon>Solanales</taxon>
        <taxon>Solanaceae</taxon>
        <taxon>Nicotianoideae</taxon>
        <taxon>Nicotianeae</taxon>
        <taxon>Nicotiana</taxon>
    </lineage>
</organism>
<dbReference type="EMBL" id="MJEQ01001171">
    <property type="protein sequence ID" value="OIT31910.1"/>
    <property type="molecule type" value="Genomic_DNA"/>
</dbReference>
<gene>
    <name evidence="2" type="ORF">A4A49_29639</name>
</gene>
<keyword evidence="3" id="KW-1185">Reference proteome</keyword>
<dbReference type="Gramene" id="OIT31910">
    <property type="protein sequence ID" value="OIT31910"/>
    <property type="gene ID" value="A4A49_29639"/>
</dbReference>
<comment type="caution">
    <text evidence="2">The sequence shown here is derived from an EMBL/GenBank/DDBJ whole genome shotgun (WGS) entry which is preliminary data.</text>
</comment>
<feature type="compositionally biased region" description="Basic and acidic residues" evidence="1">
    <location>
        <begin position="89"/>
        <end position="102"/>
    </location>
</feature>
<dbReference type="Proteomes" id="UP000187609">
    <property type="component" value="Unassembled WGS sequence"/>
</dbReference>
<reference evidence="2" key="1">
    <citation type="submission" date="2016-11" db="EMBL/GenBank/DDBJ databases">
        <title>The genome of Nicotiana attenuata.</title>
        <authorList>
            <person name="Xu S."/>
            <person name="Brockmoeller T."/>
            <person name="Gaquerel E."/>
            <person name="Navarro A."/>
            <person name="Kuhl H."/>
            <person name="Gase K."/>
            <person name="Ling Z."/>
            <person name="Zhou W."/>
            <person name="Kreitzer C."/>
            <person name="Stanke M."/>
            <person name="Tang H."/>
            <person name="Lyons E."/>
            <person name="Pandey P."/>
            <person name="Pandey S.P."/>
            <person name="Timmermann B."/>
            <person name="Baldwin I.T."/>
        </authorList>
    </citation>
    <scope>NUCLEOTIDE SEQUENCE [LARGE SCALE GENOMIC DNA]</scope>
    <source>
        <strain evidence="2">UT</strain>
    </source>
</reference>
<name>A0A314KRC6_NICAT</name>
<sequence>MLGVFDVMHDPKTKLANIKGRFDPFVLTNTINNKLRKKAAELISYNKHPPLHEEVHTTAPDQQNAAAPHPYKDKGKTKVGQKNKIPDSSCRDDSNEASDPYKYKGKTKVGQQKKNQESSCRDETFILRKDTKKDHKPEAYEPPKGVDEAICRDRYCRIHKRSGSIQDRVTKEAREKASSTFWQLPNLYQRLYDGEASYPPYHPGMFPPEYGFHPPSLPMSGMNDYTSYLNNENPRNCNTM</sequence>
<dbReference type="AlphaFoldDB" id="A0A314KRC6"/>
<protein>
    <submittedName>
        <fullName evidence="2">Uncharacterized protein</fullName>
    </submittedName>
</protein>
<feature type="region of interest" description="Disordered" evidence="1">
    <location>
        <begin position="58"/>
        <end position="144"/>
    </location>
</feature>
<evidence type="ECO:0000313" key="2">
    <source>
        <dbReference type="EMBL" id="OIT31910.1"/>
    </source>
</evidence>
<evidence type="ECO:0000256" key="1">
    <source>
        <dbReference type="SAM" id="MobiDB-lite"/>
    </source>
</evidence>
<proteinExistence type="predicted"/>
<accession>A0A314KRC6</accession>
<feature type="compositionally biased region" description="Basic and acidic residues" evidence="1">
    <location>
        <begin position="114"/>
        <end position="144"/>
    </location>
</feature>